<proteinExistence type="predicted"/>
<evidence type="ECO:0000313" key="1">
    <source>
        <dbReference type="EMBL" id="CDI59369.1"/>
    </source>
</evidence>
<protein>
    <submittedName>
        <fullName evidence="1">Uncharacterized protein</fullName>
    </submittedName>
</protein>
<accession>U6F8M1</accession>
<dbReference type="Proteomes" id="UP000017248">
    <property type="component" value="Unassembled WGS sequence"/>
</dbReference>
<keyword evidence="2" id="KW-1185">Reference proteome</keyword>
<name>U6F8M1_LACHE</name>
<evidence type="ECO:0000313" key="2">
    <source>
        <dbReference type="Proteomes" id="UP000017248"/>
    </source>
</evidence>
<comment type="caution">
    <text evidence="1">The sequence shown here is derived from an EMBL/GenBank/DDBJ whole genome shotgun (WGS) entry which is preliminary data.</text>
</comment>
<gene>
    <name evidence="1" type="ORF">LHCIRMBIA951_00289</name>
</gene>
<organism evidence="1 2">
    <name type="scientific">Lactobacillus helveticus CIRM-BIA 951</name>
    <dbReference type="NCBI Taxonomy" id="1226334"/>
    <lineage>
        <taxon>Bacteria</taxon>
        <taxon>Bacillati</taxon>
        <taxon>Bacillota</taxon>
        <taxon>Bacilli</taxon>
        <taxon>Lactobacillales</taxon>
        <taxon>Lactobacillaceae</taxon>
        <taxon>Lactobacillus</taxon>
    </lineage>
</organism>
<dbReference type="AlphaFoldDB" id="U6F8M1"/>
<sequence>MKQHHAHKLTNYYELHIKGIDY</sequence>
<dbReference type="EMBL" id="CBUK010000179">
    <property type="protein sequence ID" value="CDI59369.1"/>
    <property type="molecule type" value="Genomic_DNA"/>
</dbReference>
<reference evidence="1" key="1">
    <citation type="submission" date="2013-09" db="EMBL/GenBank/DDBJ databases">
        <title>Draft Genome Sequence of five Lactobacillus helveticus strains CIRM-BIA 101T, 103, 104, 951 and 953 isolated from milk product.</title>
        <authorList>
            <person name="Valence F."/>
            <person name="Chuat V."/>
            <person name="Ma L."/>
            <person name="Creno S."/>
            <person name="Falentin H."/>
            <person name="Lortal S."/>
            <person name="Bizet C."/>
            <person name="Clermont D."/>
            <person name="Loux V."/>
            <person name="Bouchier C."/>
            <person name="Cousin S."/>
        </authorList>
    </citation>
    <scope>NUCLEOTIDE SEQUENCE [LARGE SCALE GENOMIC DNA]</scope>
    <source>
        <strain evidence="1">CIRM-BIA 951</strain>
    </source>
</reference>
<dbReference type="HOGENOM" id="CLU_3424770_0_0_9"/>